<dbReference type="PANTHER" id="PTHR43200:SF6">
    <property type="entry name" value="3'(2'),5'-BISPHOSPHATE NUCLEOTIDASE"/>
    <property type="match status" value="1"/>
</dbReference>
<keyword evidence="5 6" id="KW-0460">Magnesium</keyword>
<evidence type="ECO:0000313" key="7">
    <source>
        <dbReference type="EMBL" id="MBB3172775.1"/>
    </source>
</evidence>
<dbReference type="PRINTS" id="PR00377">
    <property type="entry name" value="IMPHPHTASES"/>
</dbReference>
<dbReference type="InterPro" id="IPR000760">
    <property type="entry name" value="Inositol_monophosphatase-like"/>
</dbReference>
<comment type="cofactor">
    <cofactor evidence="1 6">
        <name>Mg(2+)</name>
        <dbReference type="ChEBI" id="CHEBI:18420"/>
    </cofactor>
</comment>
<evidence type="ECO:0000256" key="5">
    <source>
        <dbReference type="ARBA" id="ARBA00022842"/>
    </source>
</evidence>
<feature type="binding site" evidence="6">
    <location>
        <position position="94"/>
    </location>
    <ligand>
        <name>Mg(2+)</name>
        <dbReference type="ChEBI" id="CHEBI:18420"/>
        <label>1</label>
        <note>catalytic</note>
    </ligand>
</feature>
<accession>A0A839UVU6</accession>
<dbReference type="PANTHER" id="PTHR43200">
    <property type="entry name" value="PHOSPHATASE"/>
    <property type="match status" value="1"/>
</dbReference>
<keyword evidence="3 6" id="KW-0479">Metal-binding</keyword>
<keyword evidence="4 7" id="KW-0378">Hydrolase</keyword>
<dbReference type="GO" id="GO:0000105">
    <property type="term" value="P:L-histidine biosynthetic process"/>
    <property type="evidence" value="ECO:0007669"/>
    <property type="project" value="TreeGrafter"/>
</dbReference>
<dbReference type="Proteomes" id="UP000557688">
    <property type="component" value="Unassembled WGS sequence"/>
</dbReference>
<evidence type="ECO:0000256" key="6">
    <source>
        <dbReference type="PIRSR" id="PIRSR600760-2"/>
    </source>
</evidence>
<evidence type="ECO:0000313" key="8">
    <source>
        <dbReference type="Proteomes" id="UP000557688"/>
    </source>
</evidence>
<dbReference type="Pfam" id="PF00459">
    <property type="entry name" value="Inositol_P"/>
    <property type="match status" value="1"/>
</dbReference>
<dbReference type="AlphaFoldDB" id="A0A839UVU6"/>
<dbReference type="RefSeq" id="WP_183274728.1">
    <property type="nucleotide sequence ID" value="NZ_JACHXV010000002.1"/>
</dbReference>
<dbReference type="Gene3D" id="3.30.540.10">
    <property type="entry name" value="Fructose-1,6-Bisphosphatase, subunit A, domain 1"/>
    <property type="match status" value="1"/>
</dbReference>
<sequence>MSLAGIETERPDPTLAAALAAVEAAGAAIRPWFRRRLVAETKDDLSPVTRADRDAEAAMRRVLGEAFPMDGILGEENGLEREEARRCWVIDPIDGTRAFITGRPSFGVLLALLEDGVPSLGIIDQPVTGERWIGRRGCRTLFTGRLGGEAATRACGSLAEAELSATAPAMFDATGRTRFQRLESACRRVYWGGDCYAYGLLALGCIDLVAEQDLKIWDWAALVPVIEGAGGVITDWQGSALRQGCAGDVLAAGDPALHGAAVAKLASAGGAP</sequence>
<dbReference type="EMBL" id="JACHXV010000002">
    <property type="protein sequence ID" value="MBB3172775.1"/>
    <property type="molecule type" value="Genomic_DNA"/>
</dbReference>
<feature type="binding site" evidence="6">
    <location>
        <position position="218"/>
    </location>
    <ligand>
        <name>Mg(2+)</name>
        <dbReference type="ChEBI" id="CHEBI:18420"/>
        <label>1</label>
        <note>catalytic</note>
    </ligand>
</feature>
<gene>
    <name evidence="7" type="ORF">FHR90_000589</name>
</gene>
<dbReference type="GO" id="GO:0046872">
    <property type="term" value="F:metal ion binding"/>
    <property type="evidence" value="ECO:0007669"/>
    <property type="project" value="UniProtKB-KW"/>
</dbReference>
<protein>
    <submittedName>
        <fullName evidence="7">Myo-inositol-1(Or 4)-monophosphatase</fullName>
        <ecNumber evidence="7">3.1.3.25</ecNumber>
    </submittedName>
</protein>
<dbReference type="InterPro" id="IPR051090">
    <property type="entry name" value="Inositol_monoP_superfamily"/>
</dbReference>
<evidence type="ECO:0000256" key="4">
    <source>
        <dbReference type="ARBA" id="ARBA00022801"/>
    </source>
</evidence>
<feature type="binding site" evidence="6">
    <location>
        <position position="91"/>
    </location>
    <ligand>
        <name>Mg(2+)</name>
        <dbReference type="ChEBI" id="CHEBI:18420"/>
        <label>1</label>
        <note>catalytic</note>
    </ligand>
</feature>
<proteinExistence type="inferred from homology"/>
<evidence type="ECO:0000256" key="1">
    <source>
        <dbReference type="ARBA" id="ARBA00001946"/>
    </source>
</evidence>
<dbReference type="SUPFAM" id="SSF56655">
    <property type="entry name" value="Carbohydrate phosphatase"/>
    <property type="match status" value="1"/>
</dbReference>
<name>A0A839UVU6_9PROT</name>
<feature type="binding site" evidence="6">
    <location>
        <position position="75"/>
    </location>
    <ligand>
        <name>Mg(2+)</name>
        <dbReference type="ChEBI" id="CHEBI:18420"/>
        <label>1</label>
        <note>catalytic</note>
    </ligand>
</feature>
<evidence type="ECO:0000256" key="2">
    <source>
        <dbReference type="ARBA" id="ARBA00009759"/>
    </source>
</evidence>
<evidence type="ECO:0000256" key="3">
    <source>
        <dbReference type="ARBA" id="ARBA00022723"/>
    </source>
</evidence>
<reference evidence="7 8" key="1">
    <citation type="submission" date="2020-08" db="EMBL/GenBank/DDBJ databases">
        <title>Genomic Encyclopedia of Type Strains, Phase III (KMG-III): the genomes of soil and plant-associated and newly described type strains.</title>
        <authorList>
            <person name="Whitman W."/>
        </authorList>
    </citation>
    <scope>NUCLEOTIDE SEQUENCE [LARGE SCALE GENOMIC DNA]</scope>
    <source>
        <strain evidence="7 8">CECT 8088</strain>
    </source>
</reference>
<feature type="binding site" evidence="6">
    <location>
        <position position="93"/>
    </location>
    <ligand>
        <name>Mg(2+)</name>
        <dbReference type="ChEBI" id="CHEBI:18420"/>
        <label>2</label>
    </ligand>
</feature>
<dbReference type="CDD" id="cd01641">
    <property type="entry name" value="Bacterial_IMPase_like_1"/>
    <property type="match status" value="1"/>
</dbReference>
<dbReference type="GO" id="GO:0052834">
    <property type="term" value="F:inositol monophosphate phosphatase activity"/>
    <property type="evidence" value="ECO:0007669"/>
    <property type="project" value="UniProtKB-EC"/>
</dbReference>
<dbReference type="InterPro" id="IPR020583">
    <property type="entry name" value="Inositol_monoP_metal-BS"/>
</dbReference>
<organism evidence="7 8">
    <name type="scientific">Endobacter medicaginis</name>
    <dbReference type="NCBI Taxonomy" id="1181271"/>
    <lineage>
        <taxon>Bacteria</taxon>
        <taxon>Pseudomonadati</taxon>
        <taxon>Pseudomonadota</taxon>
        <taxon>Alphaproteobacteria</taxon>
        <taxon>Acetobacterales</taxon>
        <taxon>Acetobacteraceae</taxon>
        <taxon>Endobacter</taxon>
    </lineage>
</organism>
<dbReference type="EC" id="3.1.3.25" evidence="7"/>
<dbReference type="PROSITE" id="PS00629">
    <property type="entry name" value="IMP_1"/>
    <property type="match status" value="1"/>
</dbReference>
<comment type="similarity">
    <text evidence="2">Belongs to the inositol monophosphatase superfamily.</text>
</comment>
<dbReference type="Gene3D" id="3.40.190.80">
    <property type="match status" value="1"/>
</dbReference>
<keyword evidence="8" id="KW-1185">Reference proteome</keyword>
<comment type="caution">
    <text evidence="7">The sequence shown here is derived from an EMBL/GenBank/DDBJ whole genome shotgun (WGS) entry which is preliminary data.</text>
</comment>